<keyword evidence="3" id="KW-1185">Reference proteome</keyword>
<evidence type="ECO:0000313" key="2">
    <source>
        <dbReference type="EMBL" id="PLW55664.1"/>
    </source>
</evidence>
<evidence type="ECO:0000313" key="1">
    <source>
        <dbReference type="EMBL" id="PLW13863.1"/>
    </source>
</evidence>
<evidence type="ECO:0000313" key="3">
    <source>
        <dbReference type="Proteomes" id="UP000235388"/>
    </source>
</evidence>
<sequence>MGAGLPWLPTEMCLSQLPTKTGLSRLPTETGLSWLPTETGLSRLPTETGLLAAHPDRSVFGCPPSCLGCPLKTSLSQLSLRQASLSCRLRQAWLLTETGLAAN</sequence>
<gene>
    <name evidence="2" type="ORF">PCANC_04637</name>
    <name evidence="1" type="ORF">PCANC_16746</name>
</gene>
<dbReference type="OrthoDB" id="9531386at2759"/>
<dbReference type="Proteomes" id="UP000235388">
    <property type="component" value="Unassembled WGS sequence"/>
</dbReference>
<proteinExistence type="predicted"/>
<dbReference type="EMBL" id="PGCJ01000029">
    <property type="protein sequence ID" value="PLW55664.1"/>
    <property type="molecule type" value="Genomic_DNA"/>
</dbReference>
<accession>A0A2N5SKV8</accession>
<dbReference type="EMBL" id="PGCJ01000937">
    <property type="protein sequence ID" value="PLW13863.1"/>
    <property type="molecule type" value="Genomic_DNA"/>
</dbReference>
<name>A0A2N5SKV8_9BASI</name>
<organism evidence="1 3">
    <name type="scientific">Puccinia coronata f. sp. avenae</name>
    <dbReference type="NCBI Taxonomy" id="200324"/>
    <lineage>
        <taxon>Eukaryota</taxon>
        <taxon>Fungi</taxon>
        <taxon>Dikarya</taxon>
        <taxon>Basidiomycota</taxon>
        <taxon>Pucciniomycotina</taxon>
        <taxon>Pucciniomycetes</taxon>
        <taxon>Pucciniales</taxon>
        <taxon>Pucciniaceae</taxon>
        <taxon>Puccinia</taxon>
    </lineage>
</organism>
<dbReference type="AlphaFoldDB" id="A0A2N5SKV8"/>
<comment type="caution">
    <text evidence="1">The sequence shown here is derived from an EMBL/GenBank/DDBJ whole genome shotgun (WGS) entry which is preliminary data.</text>
</comment>
<reference evidence="1 3" key="1">
    <citation type="submission" date="2017-11" db="EMBL/GenBank/DDBJ databases">
        <title>De novo assembly and phasing of dikaryotic genomes from two isolates of Puccinia coronata f. sp. avenae, the causal agent of oat crown rust.</title>
        <authorList>
            <person name="Miller M.E."/>
            <person name="Zhang Y."/>
            <person name="Omidvar V."/>
            <person name="Sperschneider J."/>
            <person name="Schwessinger B."/>
            <person name="Raley C."/>
            <person name="Palmer J.M."/>
            <person name="Garnica D."/>
            <person name="Upadhyaya N."/>
            <person name="Rathjen J."/>
            <person name="Taylor J.M."/>
            <person name="Park R.F."/>
            <person name="Dodds P.N."/>
            <person name="Hirsch C.D."/>
            <person name="Kianian S.F."/>
            <person name="Figueroa M."/>
        </authorList>
    </citation>
    <scope>NUCLEOTIDE SEQUENCE [LARGE SCALE GENOMIC DNA]</scope>
    <source>
        <strain evidence="1">12NC29</strain>
    </source>
</reference>
<protein>
    <submittedName>
        <fullName evidence="1">Uncharacterized protein</fullName>
    </submittedName>
</protein>